<proteinExistence type="predicted"/>
<name>A0ABD1UIF8_9LAMI</name>
<evidence type="ECO:0000313" key="2">
    <source>
        <dbReference type="Proteomes" id="UP001604336"/>
    </source>
</evidence>
<dbReference type="EMBL" id="JBFOLK010000003">
    <property type="protein sequence ID" value="KAL2524817.1"/>
    <property type="molecule type" value="Genomic_DNA"/>
</dbReference>
<dbReference type="Proteomes" id="UP001604336">
    <property type="component" value="Unassembled WGS sequence"/>
</dbReference>
<keyword evidence="2" id="KW-1185">Reference proteome</keyword>
<protein>
    <submittedName>
        <fullName evidence="1">Uncharacterized protein</fullName>
    </submittedName>
</protein>
<accession>A0ABD1UIF8</accession>
<evidence type="ECO:0000313" key="1">
    <source>
        <dbReference type="EMBL" id="KAL2524817.1"/>
    </source>
</evidence>
<sequence length="101" mass="10820">MKDNRIMKMAVKSPPAAVAAVAELLLSVADCLAIDSQLFAGCQSPYCSYFYMGKNVVGTSGNLEEPSYSLLEESTSGLQEIKVAVVQQPPKSPLCFRTLGD</sequence>
<reference evidence="2" key="1">
    <citation type="submission" date="2024-07" db="EMBL/GenBank/DDBJ databases">
        <title>Two chromosome-level genome assemblies of Korean endemic species Abeliophyllum distichum and Forsythia ovata (Oleaceae).</title>
        <authorList>
            <person name="Jang H."/>
        </authorList>
    </citation>
    <scope>NUCLEOTIDE SEQUENCE [LARGE SCALE GENOMIC DNA]</scope>
</reference>
<comment type="caution">
    <text evidence="1">The sequence shown here is derived from an EMBL/GenBank/DDBJ whole genome shotgun (WGS) entry which is preliminary data.</text>
</comment>
<gene>
    <name evidence="1" type="ORF">Adt_09871</name>
</gene>
<dbReference type="AlphaFoldDB" id="A0ABD1UIF8"/>
<organism evidence="1 2">
    <name type="scientific">Abeliophyllum distichum</name>
    <dbReference type="NCBI Taxonomy" id="126358"/>
    <lineage>
        <taxon>Eukaryota</taxon>
        <taxon>Viridiplantae</taxon>
        <taxon>Streptophyta</taxon>
        <taxon>Embryophyta</taxon>
        <taxon>Tracheophyta</taxon>
        <taxon>Spermatophyta</taxon>
        <taxon>Magnoliopsida</taxon>
        <taxon>eudicotyledons</taxon>
        <taxon>Gunneridae</taxon>
        <taxon>Pentapetalae</taxon>
        <taxon>asterids</taxon>
        <taxon>lamiids</taxon>
        <taxon>Lamiales</taxon>
        <taxon>Oleaceae</taxon>
        <taxon>Forsythieae</taxon>
        <taxon>Abeliophyllum</taxon>
    </lineage>
</organism>